<dbReference type="CDD" id="cd16377">
    <property type="entry name" value="23S_rRNA_IVP_like"/>
    <property type="match status" value="1"/>
</dbReference>
<organism evidence="1 2">
    <name type="scientific">Chitinophaga hostae</name>
    <dbReference type="NCBI Taxonomy" id="2831022"/>
    <lineage>
        <taxon>Bacteria</taxon>
        <taxon>Pseudomonadati</taxon>
        <taxon>Bacteroidota</taxon>
        <taxon>Chitinophagia</taxon>
        <taxon>Chitinophagales</taxon>
        <taxon>Chitinophagaceae</taxon>
        <taxon>Chitinophaga</taxon>
    </lineage>
</organism>
<dbReference type="InterPro" id="IPR012657">
    <property type="entry name" value="23S_rRNA-intervening_sequence"/>
</dbReference>
<dbReference type="SUPFAM" id="SSF158446">
    <property type="entry name" value="IVS-encoded protein-like"/>
    <property type="match status" value="1"/>
</dbReference>
<dbReference type="RefSeq" id="WP_211974461.1">
    <property type="nucleotide sequence ID" value="NZ_CBFHAM010000014.1"/>
</dbReference>
<dbReference type="PANTHER" id="PTHR38471:SF2">
    <property type="entry name" value="FOUR HELIX BUNDLE PROTEIN"/>
    <property type="match status" value="1"/>
</dbReference>
<dbReference type="EMBL" id="JAGTXB010000009">
    <property type="protein sequence ID" value="MBS0029361.1"/>
    <property type="molecule type" value="Genomic_DNA"/>
</dbReference>
<gene>
    <name evidence="1" type="ORF">KE626_18705</name>
</gene>
<protein>
    <submittedName>
        <fullName evidence="1">Four helix bundle protein</fullName>
    </submittedName>
</protein>
<accession>A0ABS5J2U3</accession>
<sequence length="125" mass="14115">MRNFRTMIVWQKSFDLCTKIYDLTKSFPSEEKFGLVSQLRRAAVSIPSNIAEGAAKFTDAHFKKFLEVAIGSSFEMETQLLISHQIYPPLQKSISEIILPLLIEVQKMLNSMISKLTTAVSSAKD</sequence>
<proteinExistence type="predicted"/>
<dbReference type="NCBIfam" id="TIGR02436">
    <property type="entry name" value="four helix bundle protein"/>
    <property type="match status" value="1"/>
</dbReference>
<dbReference type="Gene3D" id="1.20.1440.60">
    <property type="entry name" value="23S rRNA-intervening sequence"/>
    <property type="match status" value="1"/>
</dbReference>
<reference evidence="1 2" key="1">
    <citation type="submission" date="2021-04" db="EMBL/GenBank/DDBJ databases">
        <title>Chitinophaga sp. nov., isolated from the rhizosphere soil.</title>
        <authorList>
            <person name="He S."/>
        </authorList>
    </citation>
    <scope>NUCLEOTIDE SEQUENCE [LARGE SCALE GENOMIC DNA]</scope>
    <source>
        <strain evidence="1 2">2R12</strain>
    </source>
</reference>
<dbReference type="InterPro" id="IPR036583">
    <property type="entry name" value="23S_rRNA_IVS_sf"/>
</dbReference>
<comment type="caution">
    <text evidence="1">The sequence shown here is derived from an EMBL/GenBank/DDBJ whole genome shotgun (WGS) entry which is preliminary data.</text>
</comment>
<evidence type="ECO:0000313" key="2">
    <source>
        <dbReference type="Proteomes" id="UP000676386"/>
    </source>
</evidence>
<keyword evidence="2" id="KW-1185">Reference proteome</keyword>
<dbReference type="Proteomes" id="UP000676386">
    <property type="component" value="Unassembled WGS sequence"/>
</dbReference>
<evidence type="ECO:0000313" key="1">
    <source>
        <dbReference type="EMBL" id="MBS0029361.1"/>
    </source>
</evidence>
<name>A0ABS5J2U3_9BACT</name>
<dbReference type="Pfam" id="PF05635">
    <property type="entry name" value="23S_rRNA_IVP"/>
    <property type="match status" value="1"/>
</dbReference>
<dbReference type="PANTHER" id="PTHR38471">
    <property type="entry name" value="FOUR HELIX BUNDLE PROTEIN"/>
    <property type="match status" value="1"/>
</dbReference>